<evidence type="ECO:0000256" key="1">
    <source>
        <dbReference type="SAM" id="MobiDB-lite"/>
    </source>
</evidence>
<dbReference type="Pfam" id="PF14200">
    <property type="entry name" value="RicinB_lectin_2"/>
    <property type="match status" value="1"/>
</dbReference>
<evidence type="ECO:0000256" key="2">
    <source>
        <dbReference type="SAM" id="SignalP"/>
    </source>
</evidence>
<protein>
    <submittedName>
        <fullName evidence="4">RICIN domain-containing protein</fullName>
    </submittedName>
</protein>
<feature type="region of interest" description="Disordered" evidence="1">
    <location>
        <begin position="382"/>
        <end position="401"/>
    </location>
</feature>
<dbReference type="InterPro" id="IPR035992">
    <property type="entry name" value="Ricin_B-like_lectins"/>
</dbReference>
<feature type="chain" id="PRO_5045847238" evidence="2">
    <location>
        <begin position="36"/>
        <end position="608"/>
    </location>
</feature>
<dbReference type="PROSITE" id="PS50231">
    <property type="entry name" value="RICIN_B_LECTIN"/>
    <property type="match status" value="1"/>
</dbReference>
<evidence type="ECO:0000313" key="5">
    <source>
        <dbReference type="Proteomes" id="UP001553843"/>
    </source>
</evidence>
<reference evidence="4 5" key="1">
    <citation type="submission" date="2024-06" db="EMBL/GenBank/DDBJ databases">
        <title>The Natural Products Discovery Center: Release of the First 8490 Sequenced Strains for Exploring Actinobacteria Biosynthetic Diversity.</title>
        <authorList>
            <person name="Kalkreuter E."/>
            <person name="Kautsar S.A."/>
            <person name="Yang D."/>
            <person name="Bader C.D."/>
            <person name="Teijaro C.N."/>
            <person name="Fluegel L."/>
            <person name="Davis C.M."/>
            <person name="Simpson J.R."/>
            <person name="Lauterbach L."/>
            <person name="Steele A.D."/>
            <person name="Gui C."/>
            <person name="Meng S."/>
            <person name="Li G."/>
            <person name="Viehrig K."/>
            <person name="Ye F."/>
            <person name="Su P."/>
            <person name="Kiefer A.F."/>
            <person name="Nichols A."/>
            <person name="Cepeda A.J."/>
            <person name="Yan W."/>
            <person name="Fan B."/>
            <person name="Jiang Y."/>
            <person name="Adhikari A."/>
            <person name="Zheng C.-J."/>
            <person name="Schuster L."/>
            <person name="Cowan T.M."/>
            <person name="Smanski M.J."/>
            <person name="Chevrette M.G."/>
            <person name="De Carvalho L.P.S."/>
            <person name="Shen B."/>
        </authorList>
    </citation>
    <scope>NUCLEOTIDE SEQUENCE [LARGE SCALE GENOMIC DNA]</scope>
    <source>
        <strain evidence="4 5">NPDC047833</strain>
    </source>
</reference>
<proteinExistence type="predicted"/>
<feature type="region of interest" description="Disordered" evidence="1">
    <location>
        <begin position="258"/>
        <end position="282"/>
    </location>
</feature>
<dbReference type="InterPro" id="IPR000772">
    <property type="entry name" value="Ricin_B_lectin"/>
</dbReference>
<gene>
    <name evidence="4" type="ORF">AB0887_19910</name>
</gene>
<dbReference type="InterPro" id="IPR011042">
    <property type="entry name" value="6-blade_b-propeller_TolB-like"/>
</dbReference>
<sequence>MRQLVWSRRMRLLVVPWAAVVAMASVGLSAPRAHAASAVNIVAVHSGKCVETEDSSQSLDAPVVQADCTGQPGAEWYLRESPTGGGTLQIVNAGSNHCLVVPEPGAARVGTRTRQGACTAAAGADFRLVDSGAEHVGLQAAAPSPALCLDVTSGSHASGTPVQLAQCYGQSGSGFVQRAPRAGNETALDAPPVLPPATVAERVNVASGGAQTSMQSMDSAPVLSGDGRYAAFTSDAASLVPGDKNLAPDVFVRDRSAGTTERVSLTDGDTESDPAEWSDEPSISGDGRYVAFESVARALVNGDTNNQRDVFVRDRVAGTTQRVSVATNGTQGNSWSFAPSVSADGRYVAFTSGASNLVAGDTNGADDVFVHDRQTRTTQRVSVAGGGAQGNAESTTPSLSADGRHVAFTSAASNLVAGDTNGAEDVFVRDLGSGTTQRVSVTGAGAQGDRGSSWPSLSADGRHVAFSSSAANLVSGDTNGRIDVYVRDRQAGTTQRVSVADNGTQGDGHSGGASVSADGRHVAFSSSATNLIARDANAVGDVFVHDRQTGKTQRVSTAYTDGGDGDHYSSEASLSADGRLTVFSSAASDLVPGDTNATYDVFVRRSLA</sequence>
<keyword evidence="2" id="KW-0732">Signal</keyword>
<feature type="region of interest" description="Disordered" evidence="1">
    <location>
        <begin position="437"/>
        <end position="456"/>
    </location>
</feature>
<dbReference type="Pfam" id="PF07676">
    <property type="entry name" value="PD40"/>
    <property type="match status" value="5"/>
</dbReference>
<accession>A0ABV3LXM3</accession>
<dbReference type="CDD" id="cd00161">
    <property type="entry name" value="beta-trefoil_Ricin-like"/>
    <property type="match status" value="1"/>
</dbReference>
<organism evidence="4 5">
    <name type="scientific">Streptomyces huasconensis</name>
    <dbReference type="NCBI Taxonomy" id="1854574"/>
    <lineage>
        <taxon>Bacteria</taxon>
        <taxon>Bacillati</taxon>
        <taxon>Actinomycetota</taxon>
        <taxon>Actinomycetes</taxon>
        <taxon>Kitasatosporales</taxon>
        <taxon>Streptomycetaceae</taxon>
        <taxon>Streptomyces</taxon>
    </lineage>
</organism>
<feature type="domain" description="Ricin B lectin" evidence="3">
    <location>
        <begin position="37"/>
        <end position="106"/>
    </location>
</feature>
<dbReference type="EMBL" id="JBEYRS010000007">
    <property type="protein sequence ID" value="MEW2364192.1"/>
    <property type="molecule type" value="Genomic_DNA"/>
</dbReference>
<comment type="caution">
    <text evidence="4">The sequence shown here is derived from an EMBL/GenBank/DDBJ whole genome shotgun (WGS) entry which is preliminary data.</text>
</comment>
<dbReference type="RefSeq" id="WP_359779844.1">
    <property type="nucleotide sequence ID" value="NZ_JBEYRR010000007.1"/>
</dbReference>
<dbReference type="Gene3D" id="2.80.10.50">
    <property type="match status" value="1"/>
</dbReference>
<evidence type="ECO:0000313" key="4">
    <source>
        <dbReference type="EMBL" id="MEW2364192.1"/>
    </source>
</evidence>
<dbReference type="SUPFAM" id="SSF50370">
    <property type="entry name" value="Ricin B-like lectins"/>
    <property type="match status" value="1"/>
</dbReference>
<feature type="compositionally biased region" description="Polar residues" evidence="1">
    <location>
        <begin position="493"/>
        <end position="504"/>
    </location>
</feature>
<feature type="compositionally biased region" description="Acidic residues" evidence="1">
    <location>
        <begin position="268"/>
        <end position="279"/>
    </location>
</feature>
<dbReference type="Proteomes" id="UP001553843">
    <property type="component" value="Unassembled WGS sequence"/>
</dbReference>
<keyword evidence="5" id="KW-1185">Reference proteome</keyword>
<dbReference type="SUPFAM" id="SSF82171">
    <property type="entry name" value="DPP6 N-terminal domain-like"/>
    <property type="match status" value="1"/>
</dbReference>
<evidence type="ECO:0000259" key="3">
    <source>
        <dbReference type="Pfam" id="PF14200"/>
    </source>
</evidence>
<name>A0ABV3LXM3_9ACTN</name>
<dbReference type="Gene3D" id="2.120.10.30">
    <property type="entry name" value="TolB, C-terminal domain"/>
    <property type="match status" value="2"/>
</dbReference>
<dbReference type="InterPro" id="IPR011659">
    <property type="entry name" value="WD40"/>
</dbReference>
<feature type="signal peptide" evidence="2">
    <location>
        <begin position="1"/>
        <end position="35"/>
    </location>
</feature>
<feature type="region of interest" description="Disordered" evidence="1">
    <location>
        <begin position="493"/>
        <end position="516"/>
    </location>
</feature>